<proteinExistence type="predicted"/>
<reference evidence="3" key="1">
    <citation type="submission" date="2023-07" db="EMBL/GenBank/DDBJ databases">
        <title>Chromosome-level genome assembly of Artemia franciscana.</title>
        <authorList>
            <person name="Jo E."/>
        </authorList>
    </citation>
    <scope>NUCLEOTIDE SEQUENCE</scope>
    <source>
        <tissue evidence="3">Whole body</tissue>
    </source>
</reference>
<dbReference type="SUPFAM" id="SSF49329">
    <property type="entry name" value="Cu,Zn superoxide dismutase-like"/>
    <property type="match status" value="4"/>
</dbReference>
<keyword evidence="1" id="KW-0732">Signal</keyword>
<dbReference type="GO" id="GO:0006801">
    <property type="term" value="P:superoxide metabolic process"/>
    <property type="evidence" value="ECO:0007669"/>
    <property type="project" value="InterPro"/>
</dbReference>
<evidence type="ECO:0000313" key="4">
    <source>
        <dbReference type="Proteomes" id="UP001187531"/>
    </source>
</evidence>
<evidence type="ECO:0000259" key="2">
    <source>
        <dbReference type="Pfam" id="PF00080"/>
    </source>
</evidence>
<sequence>MWNYFVLILYIGAVYCKNEDLLEDLYASFSSKGLKGNITFKAPNHGESGPSSTGEKGAVRITVAIVSDTIETQSFYDLAVYELPTDYSKQESCNPRNLGKKIVDFSQTLGPVFLPSEEVYENEIQDVALFGPGSIWGRTLVLDGPNTLCASIQPWRGTMKTAVAQFSTPVSGAVVIRSVALDSLADTLVYANLYDVNIDESSSVHKWKIYSTDIFDSESDKDKNNCDFLQIVYDPLSSDSQECSKEKPENCTVGDLSSKLGHVTVSSSNTRSGKILHNDPHLILPDLSGPRQLYVVLFEDETSNNFLTCARLTELKPRKSQALFSSKGIKGTVIFEQRSPFDPTRLELSLTGLNKTAGGFHVHEFPFSPPLKSDDLVCRNTAGHYNPFGWNPQDSPPPGKGSSDMYELGDLSGKFGNLQGLDEKIESYYDPSLPLYGPYTISGRSIVVHYASDGGRWTCANIEPIGVNFITAAATFLYPLSGRIIFRQRSDDELSETSIFVESLLYSDGAMNDTFNHQFHVHNDIPNEDYHDWQERCKSAGPVYNPYSVPVLEKIYYSQCSSNNPLPCMVGDLNLRHSTLVIAGSVKSIPSTRRFFTDLNLPLSGSRSIIGRSLVLQDDQSPAQRGNRLACAQIVRLYRHKTVVKDWFPNGIPGSEKTTGKIEIYQESEFSKTTIDVDLVGLAKKTSGYHIHQVPVQPELQFPCHDNTLYGHYNPYNVNTSRSLPPNQGTNDQYELGDISGKFGTLSGMNEYHSSMNDTNMPLYGAINIIGRSVVVHREGDGQRWACGTLGWGFSPAEAREVNLMVSFHHPGGFAWGYIKFSQLVYKDGATSDTIIEVNLKHPGKNNRNHTRNHNWAVFVNPVVQDAAVAYFNARCTAAGYIWNPTFVQIIDQSNEEFYSKECTPETPYRCKIGDLSGRLGPIEIGGKRVVLSDKNLPLNGKLGVTGRSVVIYDSEFRGDRYACANILPYSTIFKYVVIKKPPKFSPSKFVDEVRKVMGAPEWMLYADSRFTEDVQIGKCVQFKLYFSGPESAKLELDFNLLLIHGKLDFPSISVPGAYPDPKRQKKIDYKLCNTKEEILADRGSQSDIRSSAHQCTSTHIILLSFSVACVIYNIAIF</sequence>
<dbReference type="InterPro" id="IPR001424">
    <property type="entry name" value="SOD_Cu_Zn_dom"/>
</dbReference>
<protein>
    <recommendedName>
        <fullName evidence="2">Superoxide dismutase copper/zinc binding domain-containing protein</fullName>
    </recommendedName>
</protein>
<evidence type="ECO:0000256" key="1">
    <source>
        <dbReference type="SAM" id="SignalP"/>
    </source>
</evidence>
<organism evidence="3 4">
    <name type="scientific">Artemia franciscana</name>
    <name type="common">Brine shrimp</name>
    <name type="synonym">Artemia sanfranciscana</name>
    <dbReference type="NCBI Taxonomy" id="6661"/>
    <lineage>
        <taxon>Eukaryota</taxon>
        <taxon>Metazoa</taxon>
        <taxon>Ecdysozoa</taxon>
        <taxon>Arthropoda</taxon>
        <taxon>Crustacea</taxon>
        <taxon>Branchiopoda</taxon>
        <taxon>Anostraca</taxon>
        <taxon>Artemiidae</taxon>
        <taxon>Artemia</taxon>
    </lineage>
</organism>
<dbReference type="Pfam" id="PF00080">
    <property type="entry name" value="Sod_Cu"/>
    <property type="match status" value="2"/>
</dbReference>
<dbReference type="AlphaFoldDB" id="A0AA88L9I5"/>
<keyword evidence="4" id="KW-1185">Reference proteome</keyword>
<dbReference type="EMBL" id="JAVRJZ010000005">
    <property type="protein sequence ID" value="KAK2722112.1"/>
    <property type="molecule type" value="Genomic_DNA"/>
</dbReference>
<feature type="chain" id="PRO_5041738168" description="Superoxide dismutase copper/zinc binding domain-containing protein" evidence="1">
    <location>
        <begin position="17"/>
        <end position="1118"/>
    </location>
</feature>
<comment type="caution">
    <text evidence="3">The sequence shown here is derived from an EMBL/GenBank/DDBJ whole genome shotgun (WGS) entry which is preliminary data.</text>
</comment>
<feature type="domain" description="Superoxide dismutase copper/zinc binding" evidence="2">
    <location>
        <begin position="329"/>
        <end position="453"/>
    </location>
</feature>
<accession>A0AA88L9I5</accession>
<name>A0AA88L9I5_ARTSF</name>
<dbReference type="Gene3D" id="2.60.40.200">
    <property type="entry name" value="Superoxide dismutase, copper/zinc binding domain"/>
    <property type="match status" value="5"/>
</dbReference>
<dbReference type="GO" id="GO:0046872">
    <property type="term" value="F:metal ion binding"/>
    <property type="evidence" value="ECO:0007669"/>
    <property type="project" value="InterPro"/>
</dbReference>
<feature type="signal peptide" evidence="1">
    <location>
        <begin position="1"/>
        <end position="16"/>
    </location>
</feature>
<gene>
    <name evidence="3" type="ORF">QYM36_002609</name>
</gene>
<evidence type="ECO:0000313" key="3">
    <source>
        <dbReference type="EMBL" id="KAK2722112.1"/>
    </source>
</evidence>
<dbReference type="InterPro" id="IPR036423">
    <property type="entry name" value="SOD-like_Cu/Zn_dom_sf"/>
</dbReference>
<dbReference type="PANTHER" id="PTHR20910">
    <property type="entry name" value="AGAP001623-PA"/>
    <property type="match status" value="1"/>
</dbReference>
<dbReference type="PANTHER" id="PTHR20910:SF1">
    <property type="entry name" value="SUPEROXIDE DISMUTASE COPPER_ZINC BINDING DOMAIN-CONTAINING PROTEIN"/>
    <property type="match status" value="1"/>
</dbReference>
<dbReference type="InterPro" id="IPR053257">
    <property type="entry name" value="Cu-only_SOD"/>
</dbReference>
<feature type="domain" description="Superoxide dismutase copper/zinc binding" evidence="2">
    <location>
        <begin position="659"/>
        <end position="783"/>
    </location>
</feature>
<dbReference type="Proteomes" id="UP001187531">
    <property type="component" value="Unassembled WGS sequence"/>
</dbReference>